<dbReference type="InterPro" id="IPR029069">
    <property type="entry name" value="HotDog_dom_sf"/>
</dbReference>
<evidence type="ECO:0000313" key="6">
    <source>
        <dbReference type="Proteomes" id="UP000318331"/>
    </source>
</evidence>
<evidence type="ECO:0000259" key="4">
    <source>
        <dbReference type="Pfam" id="PF13622"/>
    </source>
</evidence>
<keyword evidence="2" id="KW-0378">Hydrolase</keyword>
<dbReference type="GO" id="GO:0009062">
    <property type="term" value="P:fatty acid catabolic process"/>
    <property type="evidence" value="ECO:0007669"/>
    <property type="project" value="TreeGrafter"/>
</dbReference>
<gene>
    <name evidence="5" type="ORF">FB466_2397</name>
</gene>
<evidence type="ECO:0000259" key="3">
    <source>
        <dbReference type="Pfam" id="PF02551"/>
    </source>
</evidence>
<dbReference type="GO" id="GO:0047617">
    <property type="term" value="F:fatty acyl-CoA hydrolase activity"/>
    <property type="evidence" value="ECO:0007669"/>
    <property type="project" value="InterPro"/>
</dbReference>
<evidence type="ECO:0000313" key="5">
    <source>
        <dbReference type="EMBL" id="TQM61443.1"/>
    </source>
</evidence>
<organism evidence="5 6">
    <name type="scientific">Klugiella xanthotipulae</name>
    <dbReference type="NCBI Taxonomy" id="244735"/>
    <lineage>
        <taxon>Bacteria</taxon>
        <taxon>Bacillati</taxon>
        <taxon>Actinomycetota</taxon>
        <taxon>Actinomycetes</taxon>
        <taxon>Micrococcales</taxon>
        <taxon>Microbacteriaceae</taxon>
        <taxon>Klugiella</taxon>
    </lineage>
</organism>
<comment type="caution">
    <text evidence="5">The sequence shown here is derived from an EMBL/GenBank/DDBJ whole genome shotgun (WGS) entry which is preliminary data.</text>
</comment>
<proteinExistence type="inferred from homology"/>
<evidence type="ECO:0000256" key="1">
    <source>
        <dbReference type="ARBA" id="ARBA00006538"/>
    </source>
</evidence>
<name>A0A543HSY3_9MICO</name>
<feature type="domain" description="Acyl-CoA thioesterase-like N-terminal HotDog" evidence="4">
    <location>
        <begin position="31"/>
        <end position="113"/>
    </location>
</feature>
<dbReference type="Proteomes" id="UP000318331">
    <property type="component" value="Unassembled WGS sequence"/>
</dbReference>
<sequence length="299" mass="33755">MIDPLKHLIDTLTLDQTGARTSEDIFVGVPMWTPHGRAFGGQVLAQSIVAASLTVQEDRPIHSMHGYFLRPGDVQQTMTYSVDRIYDGRSFSTRRTQAYQNGHPVLSMIASFQQPDEGLNHQTPLDMSHYPEPESIPSLRDRYADLAGSGSADWILERPFDIRHTESPIFVSVDGERVARQAEWVKTVGPMPDSPLVHKAALAFASDYSILEPIYRRHGIPWMTPGLRTASLDHAMWFHRRFRVDEWLLFVTESPTAQGGRGLSQGRVYNRDGTHVATVAQEGMVRVPRREPHEKESDE</sequence>
<dbReference type="InterPro" id="IPR049449">
    <property type="entry name" value="TesB_ACOT8-like_N"/>
</dbReference>
<keyword evidence="6" id="KW-1185">Reference proteome</keyword>
<accession>A0A543HSY3</accession>
<dbReference type="InterPro" id="IPR025652">
    <property type="entry name" value="TesB_C"/>
</dbReference>
<dbReference type="AlphaFoldDB" id="A0A543HSY3"/>
<dbReference type="CDD" id="cd03445">
    <property type="entry name" value="Thioesterase_II_repeat2"/>
    <property type="match status" value="1"/>
</dbReference>
<dbReference type="RefSeq" id="WP_246054648.1">
    <property type="nucleotide sequence ID" value="NZ_BAAAYS010000006.1"/>
</dbReference>
<reference evidence="5 6" key="1">
    <citation type="submission" date="2019-06" db="EMBL/GenBank/DDBJ databases">
        <title>Sequencing the genomes of 1000 actinobacteria strains.</title>
        <authorList>
            <person name="Klenk H.-P."/>
        </authorList>
    </citation>
    <scope>NUCLEOTIDE SEQUENCE [LARGE SCALE GENOMIC DNA]</scope>
    <source>
        <strain evidence="5 6">DSM 18031</strain>
    </source>
</reference>
<dbReference type="CDD" id="cd03444">
    <property type="entry name" value="Thioesterase_II_repeat1"/>
    <property type="match status" value="1"/>
</dbReference>
<comment type="similarity">
    <text evidence="1">Belongs to the C/M/P thioester hydrolase family.</text>
</comment>
<dbReference type="PANTHER" id="PTHR11066">
    <property type="entry name" value="ACYL-COA THIOESTERASE"/>
    <property type="match status" value="1"/>
</dbReference>
<dbReference type="Pfam" id="PF02551">
    <property type="entry name" value="Acyl_CoA_thio"/>
    <property type="match status" value="1"/>
</dbReference>
<dbReference type="PANTHER" id="PTHR11066:SF34">
    <property type="entry name" value="ACYL-COENZYME A THIOESTERASE 8"/>
    <property type="match status" value="1"/>
</dbReference>
<dbReference type="GO" id="GO:0006637">
    <property type="term" value="P:acyl-CoA metabolic process"/>
    <property type="evidence" value="ECO:0007669"/>
    <property type="project" value="InterPro"/>
</dbReference>
<dbReference type="InterPro" id="IPR003703">
    <property type="entry name" value="Acyl_CoA_thio"/>
</dbReference>
<feature type="domain" description="Acyl-CoA thioesterase 2 C-terminal" evidence="3">
    <location>
        <begin position="169"/>
        <end position="284"/>
    </location>
</feature>
<protein>
    <submittedName>
        <fullName evidence="5">Acyl-CoA thioesterase-2</fullName>
    </submittedName>
</protein>
<dbReference type="InterPro" id="IPR042171">
    <property type="entry name" value="Acyl-CoA_hotdog"/>
</dbReference>
<evidence type="ECO:0000256" key="2">
    <source>
        <dbReference type="ARBA" id="ARBA00022801"/>
    </source>
</evidence>
<dbReference type="SUPFAM" id="SSF54637">
    <property type="entry name" value="Thioesterase/thiol ester dehydrase-isomerase"/>
    <property type="match status" value="2"/>
</dbReference>
<dbReference type="Gene3D" id="2.40.160.210">
    <property type="entry name" value="Acyl-CoA thioesterase, double hotdog domain"/>
    <property type="match status" value="1"/>
</dbReference>
<dbReference type="EMBL" id="VFPN01000003">
    <property type="protein sequence ID" value="TQM61443.1"/>
    <property type="molecule type" value="Genomic_DNA"/>
</dbReference>
<dbReference type="Pfam" id="PF13622">
    <property type="entry name" value="4HBT_3"/>
    <property type="match status" value="1"/>
</dbReference>